<sequence>MKIIKLNAIDSTNSFLKEMVIDSVVENFTVVVAESQIKGRGQQDSLWLSEPFKNLTFSVYISFKNFKIKHKKNLLFAISLAVYEAIIKETKLHISIKWPNDILSGNKKICGILVENSIQKDKIRHSVVGIGLNVNQINFSEAINKVSSLKLLTQKNYDLDVLLKTIVSKLKKRINQLENKEFEKLEADYLKVLYKKNTPTMFKDSKGVLFMGFISGISKEGLLQIELEDETIREFGIKEVSFA</sequence>
<dbReference type="InterPro" id="IPR004408">
    <property type="entry name" value="Biotin_CoA_COase_ligase"/>
</dbReference>
<evidence type="ECO:0000256" key="1">
    <source>
        <dbReference type="ARBA" id="ARBA00022598"/>
    </source>
</evidence>
<dbReference type="EMBL" id="CP061813">
    <property type="protein sequence ID" value="QOD62178.1"/>
    <property type="molecule type" value="Genomic_DNA"/>
</dbReference>
<dbReference type="Gene3D" id="3.30.930.10">
    <property type="entry name" value="Bira Bifunctional Protein, Domain 2"/>
    <property type="match status" value="1"/>
</dbReference>
<dbReference type="NCBIfam" id="TIGR00121">
    <property type="entry name" value="birA_ligase"/>
    <property type="match status" value="1"/>
</dbReference>
<dbReference type="EC" id="6.3.4.15" evidence="3"/>
<dbReference type="CDD" id="cd16442">
    <property type="entry name" value="BPL"/>
    <property type="match status" value="1"/>
</dbReference>
<keyword evidence="4" id="KW-1185">Reference proteome</keyword>
<evidence type="ECO:0000313" key="4">
    <source>
        <dbReference type="Proteomes" id="UP000516764"/>
    </source>
</evidence>
<accession>A0A7L8AJI3</accession>
<dbReference type="GO" id="GO:0004077">
    <property type="term" value="F:biotin--[biotin carboxyl-carrier protein] ligase activity"/>
    <property type="evidence" value="ECO:0007669"/>
    <property type="project" value="UniProtKB-EC"/>
</dbReference>
<evidence type="ECO:0000259" key="2">
    <source>
        <dbReference type="PROSITE" id="PS51733"/>
    </source>
</evidence>
<evidence type="ECO:0000313" key="3">
    <source>
        <dbReference type="EMBL" id="QOD62178.1"/>
    </source>
</evidence>
<dbReference type="RefSeq" id="WP_088354635.1">
    <property type="nucleotide sequence ID" value="NZ_CP061813.1"/>
</dbReference>
<dbReference type="OrthoDB" id="9807064at2"/>
<reference evidence="3 4" key="1">
    <citation type="journal article" date="2016" name="Int. J. Syst. Evol. Microbiol.">
        <title>Polaribacter haliotis sp. nov., isolated from the gut of abalone Haliotis discus hannai.</title>
        <authorList>
            <person name="Kim Y.O."/>
            <person name="Park I.S."/>
            <person name="Park S."/>
            <person name="Nam B.H."/>
            <person name="Park J.M."/>
            <person name="Kim D.G."/>
            <person name="Yoon J.H."/>
        </authorList>
    </citation>
    <scope>NUCLEOTIDE SEQUENCE [LARGE SCALE GENOMIC DNA]</scope>
    <source>
        <strain evidence="3 4">KCTC 52418</strain>
    </source>
</reference>
<dbReference type="Proteomes" id="UP000516764">
    <property type="component" value="Chromosome"/>
</dbReference>
<name>A0A7L8AJI3_9FLAO</name>
<keyword evidence="1 3" id="KW-0436">Ligase</keyword>
<gene>
    <name evidence="3" type="ORF">H9I45_06985</name>
</gene>
<dbReference type="PROSITE" id="PS51733">
    <property type="entry name" value="BPL_LPL_CATALYTIC"/>
    <property type="match status" value="1"/>
</dbReference>
<dbReference type="PANTHER" id="PTHR12835">
    <property type="entry name" value="BIOTIN PROTEIN LIGASE"/>
    <property type="match status" value="1"/>
</dbReference>
<protein>
    <submittedName>
        <fullName evidence="3">Biotin--[acetyl-CoA-carboxylase] ligase</fullName>
        <ecNumber evidence="3">6.3.4.15</ecNumber>
    </submittedName>
</protein>
<dbReference type="KEGG" id="phal:H9I45_06985"/>
<dbReference type="GO" id="GO:0005737">
    <property type="term" value="C:cytoplasm"/>
    <property type="evidence" value="ECO:0007669"/>
    <property type="project" value="TreeGrafter"/>
</dbReference>
<dbReference type="InterPro" id="IPR045864">
    <property type="entry name" value="aa-tRNA-synth_II/BPL/LPL"/>
</dbReference>
<organism evidence="3 4">
    <name type="scientific">Polaribacter haliotis</name>
    <dbReference type="NCBI Taxonomy" id="1888915"/>
    <lineage>
        <taxon>Bacteria</taxon>
        <taxon>Pseudomonadati</taxon>
        <taxon>Bacteroidota</taxon>
        <taxon>Flavobacteriia</taxon>
        <taxon>Flavobacteriales</taxon>
        <taxon>Flavobacteriaceae</taxon>
    </lineage>
</organism>
<dbReference type="InterPro" id="IPR004143">
    <property type="entry name" value="BPL_LPL_catalytic"/>
</dbReference>
<feature type="domain" description="BPL/LPL catalytic" evidence="2">
    <location>
        <begin position="1"/>
        <end position="178"/>
    </location>
</feature>
<dbReference type="SUPFAM" id="SSF55681">
    <property type="entry name" value="Class II aaRS and biotin synthetases"/>
    <property type="match status" value="1"/>
</dbReference>
<dbReference type="Pfam" id="PF03099">
    <property type="entry name" value="BPL_LplA_LipB"/>
    <property type="match status" value="1"/>
</dbReference>
<proteinExistence type="predicted"/>
<dbReference type="PANTHER" id="PTHR12835:SF5">
    <property type="entry name" value="BIOTIN--PROTEIN LIGASE"/>
    <property type="match status" value="1"/>
</dbReference>
<dbReference type="AlphaFoldDB" id="A0A7L8AJI3"/>